<organism evidence="2 3">
    <name type="scientific">Cardiocondyla obscurior</name>
    <dbReference type="NCBI Taxonomy" id="286306"/>
    <lineage>
        <taxon>Eukaryota</taxon>
        <taxon>Metazoa</taxon>
        <taxon>Ecdysozoa</taxon>
        <taxon>Arthropoda</taxon>
        <taxon>Hexapoda</taxon>
        <taxon>Insecta</taxon>
        <taxon>Pterygota</taxon>
        <taxon>Neoptera</taxon>
        <taxon>Endopterygota</taxon>
        <taxon>Hymenoptera</taxon>
        <taxon>Apocrita</taxon>
        <taxon>Aculeata</taxon>
        <taxon>Formicoidea</taxon>
        <taxon>Formicidae</taxon>
        <taxon>Myrmicinae</taxon>
        <taxon>Cardiocondyla</taxon>
    </lineage>
</organism>
<dbReference type="AlphaFoldDB" id="A0AAW2GKG4"/>
<reference evidence="2 3" key="1">
    <citation type="submission" date="2023-03" db="EMBL/GenBank/DDBJ databases">
        <title>High recombination rates correlate with genetic variation in Cardiocondyla obscurior ants.</title>
        <authorList>
            <person name="Errbii M."/>
        </authorList>
    </citation>
    <scope>NUCLEOTIDE SEQUENCE [LARGE SCALE GENOMIC DNA]</scope>
    <source>
        <strain evidence="2">Alpha-2009</strain>
        <tissue evidence="2">Whole body</tissue>
    </source>
</reference>
<evidence type="ECO:0000313" key="2">
    <source>
        <dbReference type="EMBL" id="KAL0127349.1"/>
    </source>
</evidence>
<sequence length="102" mass="11707">MSFNFTVCHDCKFRICRGTAGRQRYGDFNRPDLKAICPGAEARYATFAERWWKRRSHRRHAATETPSVRSAERCARDVRGRRSTPPLLEIYFSPPATSNATG</sequence>
<name>A0AAW2GKG4_9HYME</name>
<gene>
    <name evidence="2" type="ORF">PUN28_005566</name>
</gene>
<dbReference type="EMBL" id="JADYXP020000004">
    <property type="protein sequence ID" value="KAL0127349.1"/>
    <property type="molecule type" value="Genomic_DNA"/>
</dbReference>
<proteinExistence type="predicted"/>
<dbReference type="Proteomes" id="UP001430953">
    <property type="component" value="Unassembled WGS sequence"/>
</dbReference>
<comment type="caution">
    <text evidence="2">The sequence shown here is derived from an EMBL/GenBank/DDBJ whole genome shotgun (WGS) entry which is preliminary data.</text>
</comment>
<keyword evidence="3" id="KW-1185">Reference proteome</keyword>
<feature type="region of interest" description="Disordered" evidence="1">
    <location>
        <begin position="58"/>
        <end position="78"/>
    </location>
</feature>
<evidence type="ECO:0000313" key="3">
    <source>
        <dbReference type="Proteomes" id="UP001430953"/>
    </source>
</evidence>
<evidence type="ECO:0000256" key="1">
    <source>
        <dbReference type="SAM" id="MobiDB-lite"/>
    </source>
</evidence>
<accession>A0AAW2GKG4</accession>
<protein>
    <submittedName>
        <fullName evidence="2">Uncharacterized protein</fullName>
    </submittedName>
</protein>